<comment type="caution">
    <text evidence="2">The sequence shown here is derived from an EMBL/GenBank/DDBJ whole genome shotgun (WGS) entry which is preliminary data.</text>
</comment>
<organism evidence="2 3">
    <name type="scientific">Selenomonas artemidis F0399</name>
    <dbReference type="NCBI Taxonomy" id="749551"/>
    <lineage>
        <taxon>Bacteria</taxon>
        <taxon>Bacillati</taxon>
        <taxon>Bacillota</taxon>
        <taxon>Negativicutes</taxon>
        <taxon>Selenomonadales</taxon>
        <taxon>Selenomonadaceae</taxon>
        <taxon>Selenomonas</taxon>
    </lineage>
</organism>
<dbReference type="AlphaFoldDB" id="E7N3L8"/>
<proteinExistence type="predicted"/>
<gene>
    <name evidence="2" type="ORF">HMPREF9555_01608</name>
</gene>
<accession>E7N3L8</accession>
<evidence type="ECO:0000313" key="3">
    <source>
        <dbReference type="Proteomes" id="UP000004633"/>
    </source>
</evidence>
<feature type="region of interest" description="Disordered" evidence="1">
    <location>
        <begin position="1"/>
        <end position="22"/>
    </location>
</feature>
<keyword evidence="3" id="KW-1185">Reference proteome</keyword>
<reference evidence="2 3" key="1">
    <citation type="submission" date="2010-08" db="EMBL/GenBank/DDBJ databases">
        <authorList>
            <person name="Weinstock G."/>
            <person name="Sodergren E."/>
            <person name="Clifton S."/>
            <person name="Fulton L."/>
            <person name="Fulton B."/>
            <person name="Courtney L."/>
            <person name="Fronick C."/>
            <person name="Harrison M."/>
            <person name="Strong C."/>
            <person name="Farmer C."/>
            <person name="Delahaunty K."/>
            <person name="Markovic C."/>
            <person name="Hall O."/>
            <person name="Minx P."/>
            <person name="Tomlinson C."/>
            <person name="Mitreva M."/>
            <person name="Hou S."/>
            <person name="Chen J."/>
            <person name="Wollam A."/>
            <person name="Pepin K.H."/>
            <person name="Johnson M."/>
            <person name="Bhonagiri V."/>
            <person name="Zhang X."/>
            <person name="Suruliraj S."/>
            <person name="Warren W."/>
            <person name="Chinwalla A."/>
            <person name="Mardis E.R."/>
            <person name="Wilson R.K."/>
        </authorList>
    </citation>
    <scope>NUCLEOTIDE SEQUENCE [LARGE SCALE GENOMIC DNA]</scope>
    <source>
        <strain evidence="2 3">F0399</strain>
    </source>
</reference>
<dbReference type="HOGENOM" id="CLU_1546541_0_0_9"/>
<dbReference type="Proteomes" id="UP000004633">
    <property type="component" value="Unassembled WGS sequence"/>
</dbReference>
<name>E7N3L8_9FIRM</name>
<evidence type="ECO:0000313" key="2">
    <source>
        <dbReference type="EMBL" id="EFW29203.1"/>
    </source>
</evidence>
<sequence length="173" mass="19850">MERLDRDCTKGNGEAGMGEQKKPTVREVLWRKKRARDRVLATVGNLCDEAWAIFEKIAADRSATSRDAVTAREMSLRLRSLAYVIEGEHYIDRIAFELRTKDAYMTAAEVSKAYVSEMAIPYLDGILNYGKKCKWDNKTLEEEYMESLEKSLEEIRTAVTPVPEQFVVEDEDN</sequence>
<protein>
    <submittedName>
        <fullName evidence="2">Uncharacterized protein</fullName>
    </submittedName>
</protein>
<dbReference type="EMBL" id="AECV01000035">
    <property type="protein sequence ID" value="EFW29203.1"/>
    <property type="molecule type" value="Genomic_DNA"/>
</dbReference>
<evidence type="ECO:0000256" key="1">
    <source>
        <dbReference type="SAM" id="MobiDB-lite"/>
    </source>
</evidence>
<dbReference type="STRING" id="749551.HMPREF9555_01608"/>